<evidence type="ECO:0000313" key="1">
    <source>
        <dbReference type="EMBL" id="GAI30027.1"/>
    </source>
</evidence>
<gene>
    <name evidence="1" type="ORF">S06H3_34449</name>
</gene>
<feature type="non-terminal residue" evidence="1">
    <location>
        <position position="1"/>
    </location>
</feature>
<name>X1MEF2_9ZZZZ</name>
<dbReference type="EMBL" id="BARV01020681">
    <property type="protein sequence ID" value="GAI30027.1"/>
    <property type="molecule type" value="Genomic_DNA"/>
</dbReference>
<sequence length="43" mass="4715">LLELARDFSDKATTAYCEGKIGKAFALIHVATIHLGNIERILT</sequence>
<organism evidence="1">
    <name type="scientific">marine sediment metagenome</name>
    <dbReference type="NCBI Taxonomy" id="412755"/>
    <lineage>
        <taxon>unclassified sequences</taxon>
        <taxon>metagenomes</taxon>
        <taxon>ecological metagenomes</taxon>
    </lineage>
</organism>
<accession>X1MEF2</accession>
<proteinExistence type="predicted"/>
<reference evidence="1" key="1">
    <citation type="journal article" date="2014" name="Front. Microbiol.">
        <title>High frequency of phylogenetically diverse reductive dehalogenase-homologous genes in deep subseafloor sedimentary metagenomes.</title>
        <authorList>
            <person name="Kawai M."/>
            <person name="Futagami T."/>
            <person name="Toyoda A."/>
            <person name="Takaki Y."/>
            <person name="Nishi S."/>
            <person name="Hori S."/>
            <person name="Arai W."/>
            <person name="Tsubouchi T."/>
            <person name="Morono Y."/>
            <person name="Uchiyama I."/>
            <person name="Ito T."/>
            <person name="Fujiyama A."/>
            <person name="Inagaki F."/>
            <person name="Takami H."/>
        </authorList>
    </citation>
    <scope>NUCLEOTIDE SEQUENCE</scope>
    <source>
        <strain evidence="1">Expedition CK06-06</strain>
    </source>
</reference>
<dbReference type="AlphaFoldDB" id="X1MEF2"/>
<protein>
    <submittedName>
        <fullName evidence="1">Uncharacterized protein</fullName>
    </submittedName>
</protein>
<comment type="caution">
    <text evidence="1">The sequence shown here is derived from an EMBL/GenBank/DDBJ whole genome shotgun (WGS) entry which is preliminary data.</text>
</comment>